<feature type="transmembrane region" description="Helical" evidence="8">
    <location>
        <begin position="355"/>
        <end position="374"/>
    </location>
</feature>
<dbReference type="Gene3D" id="1.10.510.10">
    <property type="entry name" value="Transferase(Phosphotransferase) domain 1"/>
    <property type="match status" value="1"/>
</dbReference>
<dbReference type="RefSeq" id="WP_067486717.1">
    <property type="nucleotide sequence ID" value="NZ_SNXK01000003.1"/>
</dbReference>
<dbReference type="Gene3D" id="3.30.200.20">
    <property type="entry name" value="Phosphorylase Kinase, domain 1"/>
    <property type="match status" value="1"/>
</dbReference>
<keyword evidence="6" id="KW-0067">ATP-binding</keyword>
<evidence type="ECO:0000256" key="5">
    <source>
        <dbReference type="ARBA" id="ARBA00022777"/>
    </source>
</evidence>
<protein>
    <recommendedName>
        <fullName evidence="1">non-specific serine/threonine protein kinase</fullName>
        <ecNumber evidence="1">2.7.11.1</ecNumber>
    </recommendedName>
</protein>
<dbReference type="InterPro" id="IPR011009">
    <property type="entry name" value="Kinase-like_dom_sf"/>
</dbReference>
<dbReference type="SMART" id="SM00220">
    <property type="entry name" value="S_TKc"/>
    <property type="match status" value="1"/>
</dbReference>
<dbReference type="InterPro" id="IPR008271">
    <property type="entry name" value="Ser/Thr_kinase_AS"/>
</dbReference>
<reference evidence="10 11" key="1">
    <citation type="submission" date="2019-03" db="EMBL/GenBank/DDBJ databases">
        <title>Genomic Encyclopedia of Type Strains, Phase IV (KMG-IV): sequencing the most valuable type-strain genomes for metagenomic binning, comparative biology and taxonomic classification.</title>
        <authorList>
            <person name="Goeker M."/>
        </authorList>
    </citation>
    <scope>NUCLEOTIDE SEQUENCE [LARGE SCALE GENOMIC DNA]</scope>
    <source>
        <strain evidence="10 11">DSM 44496</strain>
    </source>
</reference>
<dbReference type="PROSITE" id="PS00108">
    <property type="entry name" value="PROTEIN_KINASE_ST"/>
    <property type="match status" value="1"/>
</dbReference>
<evidence type="ECO:0000256" key="1">
    <source>
        <dbReference type="ARBA" id="ARBA00012513"/>
    </source>
</evidence>
<dbReference type="InterPro" id="IPR000719">
    <property type="entry name" value="Prot_kinase_dom"/>
</dbReference>
<name>A0A4V6PUR4_NOCIG</name>
<feature type="domain" description="Protein kinase" evidence="9">
    <location>
        <begin position="12"/>
        <end position="278"/>
    </location>
</feature>
<dbReference type="GO" id="GO:0005524">
    <property type="term" value="F:ATP binding"/>
    <property type="evidence" value="ECO:0007669"/>
    <property type="project" value="UniProtKB-KW"/>
</dbReference>
<proteinExistence type="predicted"/>
<evidence type="ECO:0000313" key="11">
    <source>
        <dbReference type="Proteomes" id="UP000295087"/>
    </source>
</evidence>
<evidence type="ECO:0000256" key="2">
    <source>
        <dbReference type="ARBA" id="ARBA00022527"/>
    </source>
</evidence>
<keyword evidence="8" id="KW-0472">Membrane</keyword>
<dbReference type="PANTHER" id="PTHR43289">
    <property type="entry name" value="MITOGEN-ACTIVATED PROTEIN KINASE KINASE KINASE 20-RELATED"/>
    <property type="match status" value="1"/>
</dbReference>
<dbReference type="GO" id="GO:0004674">
    <property type="term" value="F:protein serine/threonine kinase activity"/>
    <property type="evidence" value="ECO:0007669"/>
    <property type="project" value="UniProtKB-KW"/>
</dbReference>
<dbReference type="Pfam" id="PF00069">
    <property type="entry name" value="Pkinase"/>
    <property type="match status" value="1"/>
</dbReference>
<evidence type="ECO:0000256" key="6">
    <source>
        <dbReference type="ARBA" id="ARBA00022840"/>
    </source>
</evidence>
<accession>A0A4V6PUR4</accession>
<evidence type="ECO:0000256" key="8">
    <source>
        <dbReference type="SAM" id="Phobius"/>
    </source>
</evidence>
<sequence length="547" mass="58217">MSIAEGAEFAGYLIERKLGSGGMGTVYLARHPRLPRHDAIKILADDHADDAEYRARFLREAEFAAGLQHPNLVAVRDRGETEGKLWIATQYVAGSDAADLIRRAPGGLDPARAVHIIGETARGLDEVHRAGLLHRDVKPANILVAEQSGLPDRVLITDFGIARHAEDTATLSAGGGFTATLSYVAPERLGGDPVDRRADVYALGCSLFQLLTGTVPFPRQTPAAVMYAHLHEPPPRPSALRPGLPAGFDAVIARALAKDPAQRFDSCGALAAAAREAMNGSAPAPSAPQVQRPAAPTSAAVPNSVHPSTPPPQYVAGAAAAAPDPRARFIPEDPFTAVLLPRRTPFARLVRRRGFWITAAAVLMVGVVTAAMLGTGGGTESPSAQATTSPPPLPPATAWGAYSFIADLFPDLLPVFQLGVGYQELTACYMINDNGDHVPTDTLAPFARMRCEGNRDPAVSVTIECKTDRSLMSPPPSTDTVEGSEQWRRASGTGNLHWGRNTDMDGNLLGNLSIYFDDPARSFCRIRVLGGANGAELRQRWWADAPL</sequence>
<comment type="caution">
    <text evidence="10">The sequence shown here is derived from an EMBL/GenBank/DDBJ whole genome shotgun (WGS) entry which is preliminary data.</text>
</comment>
<evidence type="ECO:0000259" key="9">
    <source>
        <dbReference type="PROSITE" id="PS50011"/>
    </source>
</evidence>
<keyword evidence="8" id="KW-1133">Transmembrane helix</keyword>
<dbReference type="PROSITE" id="PS50011">
    <property type="entry name" value="PROTEIN_KINASE_DOM"/>
    <property type="match status" value="1"/>
</dbReference>
<evidence type="ECO:0000256" key="4">
    <source>
        <dbReference type="ARBA" id="ARBA00022741"/>
    </source>
</evidence>
<evidence type="ECO:0000256" key="7">
    <source>
        <dbReference type="SAM" id="MobiDB-lite"/>
    </source>
</evidence>
<dbReference type="EC" id="2.7.11.1" evidence="1"/>
<keyword evidence="3" id="KW-0808">Transferase</keyword>
<keyword evidence="5 10" id="KW-0418">Kinase</keyword>
<keyword evidence="11" id="KW-1185">Reference proteome</keyword>
<keyword evidence="8" id="KW-0812">Transmembrane</keyword>
<evidence type="ECO:0000313" key="10">
    <source>
        <dbReference type="EMBL" id="TDP38712.1"/>
    </source>
</evidence>
<organism evidence="10 11">
    <name type="scientific">Nocardia ignorata</name>
    <dbReference type="NCBI Taxonomy" id="145285"/>
    <lineage>
        <taxon>Bacteria</taxon>
        <taxon>Bacillati</taxon>
        <taxon>Actinomycetota</taxon>
        <taxon>Actinomycetes</taxon>
        <taxon>Mycobacteriales</taxon>
        <taxon>Nocardiaceae</taxon>
        <taxon>Nocardia</taxon>
    </lineage>
</organism>
<dbReference type="AlphaFoldDB" id="A0A4V6PUR4"/>
<dbReference type="Proteomes" id="UP000295087">
    <property type="component" value="Unassembled WGS sequence"/>
</dbReference>
<evidence type="ECO:0000256" key="3">
    <source>
        <dbReference type="ARBA" id="ARBA00022679"/>
    </source>
</evidence>
<feature type="region of interest" description="Disordered" evidence="7">
    <location>
        <begin position="280"/>
        <end position="318"/>
    </location>
</feature>
<dbReference type="SUPFAM" id="SSF56112">
    <property type="entry name" value="Protein kinase-like (PK-like)"/>
    <property type="match status" value="1"/>
</dbReference>
<dbReference type="CDD" id="cd14014">
    <property type="entry name" value="STKc_PknB_like"/>
    <property type="match status" value="1"/>
</dbReference>
<dbReference type="PANTHER" id="PTHR43289:SF6">
    <property type="entry name" value="SERINE_THREONINE-PROTEIN KINASE NEKL-3"/>
    <property type="match status" value="1"/>
</dbReference>
<keyword evidence="4" id="KW-0547">Nucleotide-binding</keyword>
<keyword evidence="2" id="KW-0723">Serine/threonine-protein kinase</keyword>
<gene>
    <name evidence="10" type="ORF">DFR75_103369</name>
</gene>
<dbReference type="EMBL" id="SNXK01000003">
    <property type="protein sequence ID" value="TDP38712.1"/>
    <property type="molecule type" value="Genomic_DNA"/>
</dbReference>